<dbReference type="SMART" id="SM00248">
    <property type="entry name" value="ANK"/>
    <property type="match status" value="3"/>
</dbReference>
<accession>A0A7U2FJ05</accession>
<dbReference type="Proteomes" id="UP000663193">
    <property type="component" value="Chromosome 16"/>
</dbReference>
<dbReference type="PROSITE" id="PS50297">
    <property type="entry name" value="ANK_REP_REGION"/>
    <property type="match status" value="1"/>
</dbReference>
<evidence type="ECO:0000313" key="4">
    <source>
        <dbReference type="EMBL" id="QRD04165.1"/>
    </source>
</evidence>
<dbReference type="Pfam" id="PF12796">
    <property type="entry name" value="Ank_2"/>
    <property type="match status" value="1"/>
</dbReference>
<dbReference type="PROSITE" id="PS50088">
    <property type="entry name" value="ANK_REPEAT"/>
    <property type="match status" value="2"/>
</dbReference>
<reference evidence="5" key="1">
    <citation type="journal article" date="2021" name="BMC Genomics">
        <title>Chromosome-level genome assembly and manually-curated proteome of model necrotroph Parastagonospora nodorum Sn15 reveals a genome-wide trove of candidate effector homologs, and redundancy of virulence-related functions within an accessory chromosome.</title>
        <authorList>
            <person name="Bertazzoni S."/>
            <person name="Jones D.A.B."/>
            <person name="Phan H.T."/>
            <person name="Tan K.-C."/>
            <person name="Hane J.K."/>
        </authorList>
    </citation>
    <scope>NUCLEOTIDE SEQUENCE [LARGE SCALE GENOMIC DNA]</scope>
    <source>
        <strain evidence="5">SN15 / ATCC MYA-4574 / FGSC 10173)</strain>
    </source>
</reference>
<dbReference type="SUPFAM" id="SSF48403">
    <property type="entry name" value="Ankyrin repeat"/>
    <property type="match status" value="1"/>
</dbReference>
<sequence length="246" mass="27053">MHGPTRLIESNLTPSPVSMRERQKELNGGLELAIPASSQEVIARLLTLGATLNSRSCLTFLARQEPAILQLLLDFGWDVNSTETNFATVHLAVEYEISLGWLLEHGADPSVSSERRTIGSCLQRATALDYASKRSDATAVNLLLSHGAKLDADAIYYAIGLRYQKNGTATLQALIDHGADVNYVSEKYFTPLHHVVLRGQLDKLTLLLERGADPSIKALRRQISALEFAKEKGYTDMAEMMEAASR</sequence>
<dbReference type="InterPro" id="IPR036770">
    <property type="entry name" value="Ankyrin_rpt-contain_sf"/>
</dbReference>
<feature type="repeat" description="ANK" evidence="3">
    <location>
        <begin position="187"/>
        <end position="219"/>
    </location>
</feature>
<gene>
    <name evidence="4" type="ORF">JI435_128990</name>
</gene>
<name>A0A7U2FJ05_PHANO</name>
<protein>
    <submittedName>
        <fullName evidence="4">Uncharacterized protein</fullName>
    </submittedName>
</protein>
<dbReference type="InterPro" id="IPR050745">
    <property type="entry name" value="Multifunctional_regulatory"/>
</dbReference>
<evidence type="ECO:0000256" key="2">
    <source>
        <dbReference type="ARBA" id="ARBA00023043"/>
    </source>
</evidence>
<evidence type="ECO:0000313" key="5">
    <source>
        <dbReference type="Proteomes" id="UP000663193"/>
    </source>
</evidence>
<dbReference type="InterPro" id="IPR002110">
    <property type="entry name" value="Ankyrin_rpt"/>
</dbReference>
<dbReference type="VEuPathDB" id="FungiDB:JI435_128990"/>
<dbReference type="PANTHER" id="PTHR24189:SF50">
    <property type="entry name" value="ANKYRIN REPEAT AND SOCS BOX PROTEIN 2"/>
    <property type="match status" value="1"/>
</dbReference>
<organism evidence="4 5">
    <name type="scientific">Phaeosphaeria nodorum (strain SN15 / ATCC MYA-4574 / FGSC 10173)</name>
    <name type="common">Glume blotch fungus</name>
    <name type="synonym">Parastagonospora nodorum</name>
    <dbReference type="NCBI Taxonomy" id="321614"/>
    <lineage>
        <taxon>Eukaryota</taxon>
        <taxon>Fungi</taxon>
        <taxon>Dikarya</taxon>
        <taxon>Ascomycota</taxon>
        <taxon>Pezizomycotina</taxon>
        <taxon>Dothideomycetes</taxon>
        <taxon>Pleosporomycetidae</taxon>
        <taxon>Pleosporales</taxon>
        <taxon>Pleosporineae</taxon>
        <taxon>Phaeosphaeriaceae</taxon>
        <taxon>Parastagonospora</taxon>
    </lineage>
</organism>
<evidence type="ECO:0000256" key="3">
    <source>
        <dbReference type="PROSITE-ProRule" id="PRU00023"/>
    </source>
</evidence>
<feature type="repeat" description="ANK" evidence="3">
    <location>
        <begin position="123"/>
        <end position="155"/>
    </location>
</feature>
<keyword evidence="2 3" id="KW-0040">ANK repeat</keyword>
<dbReference type="AlphaFoldDB" id="A0A7U2FJ05"/>
<proteinExistence type="predicted"/>
<keyword evidence="1" id="KW-0677">Repeat</keyword>
<dbReference type="Gene3D" id="1.25.40.20">
    <property type="entry name" value="Ankyrin repeat-containing domain"/>
    <property type="match status" value="1"/>
</dbReference>
<dbReference type="OrthoDB" id="539213at2759"/>
<dbReference type="EMBL" id="CP069038">
    <property type="protein sequence ID" value="QRD04165.1"/>
    <property type="molecule type" value="Genomic_DNA"/>
</dbReference>
<evidence type="ECO:0000256" key="1">
    <source>
        <dbReference type="ARBA" id="ARBA00022737"/>
    </source>
</evidence>
<keyword evidence="5" id="KW-1185">Reference proteome</keyword>
<dbReference type="PANTHER" id="PTHR24189">
    <property type="entry name" value="MYOTROPHIN"/>
    <property type="match status" value="1"/>
</dbReference>